<evidence type="ECO:0000313" key="3">
    <source>
        <dbReference type="EMBL" id="CAL4766767.1"/>
    </source>
</evidence>
<dbReference type="AlphaFoldDB" id="A0A9P1BU30"/>
<name>A0A9P1BU30_9DINO</name>
<reference evidence="3 4" key="2">
    <citation type="submission" date="2024-05" db="EMBL/GenBank/DDBJ databases">
        <authorList>
            <person name="Chen Y."/>
            <person name="Shah S."/>
            <person name="Dougan E. K."/>
            <person name="Thang M."/>
            <person name="Chan C."/>
        </authorList>
    </citation>
    <scope>NUCLEOTIDE SEQUENCE [LARGE SCALE GENOMIC DNA]</scope>
</reference>
<organism evidence="2">
    <name type="scientific">Cladocopium goreaui</name>
    <dbReference type="NCBI Taxonomy" id="2562237"/>
    <lineage>
        <taxon>Eukaryota</taxon>
        <taxon>Sar</taxon>
        <taxon>Alveolata</taxon>
        <taxon>Dinophyceae</taxon>
        <taxon>Suessiales</taxon>
        <taxon>Symbiodiniaceae</taxon>
        <taxon>Cladocopium</taxon>
    </lineage>
</organism>
<dbReference type="InterPro" id="IPR018247">
    <property type="entry name" value="EF_Hand_1_Ca_BS"/>
</dbReference>
<accession>A0A9P1BU30</accession>
<dbReference type="EMBL" id="CAMXCT030000487">
    <property type="protein sequence ID" value="CAL4766767.1"/>
    <property type="molecule type" value="Genomic_DNA"/>
</dbReference>
<dbReference type="SUPFAM" id="SSF47473">
    <property type="entry name" value="EF-hand"/>
    <property type="match status" value="1"/>
</dbReference>
<dbReference type="InterPro" id="IPR011992">
    <property type="entry name" value="EF-hand-dom_pair"/>
</dbReference>
<feature type="non-terminal residue" evidence="2">
    <location>
        <position position="1"/>
    </location>
</feature>
<reference evidence="2" key="1">
    <citation type="submission" date="2022-10" db="EMBL/GenBank/DDBJ databases">
        <authorList>
            <person name="Chen Y."/>
            <person name="Dougan E. K."/>
            <person name="Chan C."/>
            <person name="Rhodes N."/>
            <person name="Thang M."/>
        </authorList>
    </citation>
    <scope>NUCLEOTIDE SEQUENCE</scope>
</reference>
<protein>
    <submittedName>
        <fullName evidence="3">PH domain-containing protein</fullName>
    </submittedName>
</protein>
<proteinExistence type="predicted"/>
<comment type="caution">
    <text evidence="2">The sequence shown here is derived from an EMBL/GenBank/DDBJ whole genome shotgun (WGS) entry which is preliminary data.</text>
</comment>
<gene>
    <name evidence="2" type="ORF">C1SCF055_LOCUS7405</name>
</gene>
<sequence length="318" mass="35537">DGPVSVAYGLKKELLEIRAKYPAPASFQYIHREASVLREKEIQQACHPSPDSDVCGWVMATADPNGAYGGDHPDNEEDRMNLKFDNFRLVFQCVSGTALLHWASEEDFKIGIFGARRAPRALAWWDLRKAYDVVVQRGDENFDIAAGQFTILMYGGNLSFSVEGDQDIPIWYNAVRGVIRDAAWHQATKAEQPEQQRKRWHAAMGLARALLNGRPIGTRALAVTFHLYDTDKDCVFRLGEIMLLIKEVYAAMIQDTGLAEGATMDLALQSASSRIPTELLFEKALIFRRQCDQSNDGRISKGEFAAFGHQALLEAVTI</sequence>
<dbReference type="Gene3D" id="1.10.238.10">
    <property type="entry name" value="EF-hand"/>
    <property type="match status" value="1"/>
</dbReference>
<keyword evidence="4" id="KW-1185">Reference proteome</keyword>
<evidence type="ECO:0000313" key="2">
    <source>
        <dbReference type="EMBL" id="CAI3979455.1"/>
    </source>
</evidence>
<dbReference type="EMBL" id="CAMXCT020000487">
    <property type="protein sequence ID" value="CAL1132830.1"/>
    <property type="molecule type" value="Genomic_DNA"/>
</dbReference>
<dbReference type="Proteomes" id="UP001152797">
    <property type="component" value="Unassembled WGS sequence"/>
</dbReference>
<dbReference type="OrthoDB" id="426760at2759"/>
<dbReference type="PROSITE" id="PS00018">
    <property type="entry name" value="EF_HAND_1"/>
    <property type="match status" value="1"/>
</dbReference>
<dbReference type="EMBL" id="CAMXCT010000487">
    <property type="protein sequence ID" value="CAI3979455.1"/>
    <property type="molecule type" value="Genomic_DNA"/>
</dbReference>
<keyword evidence="1" id="KW-0106">Calcium</keyword>
<evidence type="ECO:0000313" key="4">
    <source>
        <dbReference type="Proteomes" id="UP001152797"/>
    </source>
</evidence>
<evidence type="ECO:0000256" key="1">
    <source>
        <dbReference type="ARBA" id="ARBA00022837"/>
    </source>
</evidence>